<accession>A0A1Z3MLZ5</accession>
<geneLocation type="plasmid" evidence="1">
    <name>p1</name>
</geneLocation>
<organism evidence="1">
    <name type="scientific">Klebsiella oxytoca</name>
    <dbReference type="NCBI Taxonomy" id="571"/>
    <lineage>
        <taxon>Bacteria</taxon>
        <taxon>Pseudomonadati</taxon>
        <taxon>Pseudomonadota</taxon>
        <taxon>Gammaproteobacteria</taxon>
        <taxon>Enterobacterales</taxon>
        <taxon>Enterobacteriaceae</taxon>
        <taxon>Klebsiella/Raoultella group</taxon>
        <taxon>Klebsiella</taxon>
    </lineage>
</organism>
<sequence>MTFLKSLDSPPFIATYRWAGSFDGRYMPQAYSLLLELNQNTYLPVVKAEFDICIISCGKEWWRFRLVDVKSNERQKGMVTRTAYRLKPSMGIAEQMVNMIRAWQSVPYLNPPASDYFR</sequence>
<dbReference type="RefSeq" id="WP_004196338.1">
    <property type="nucleotide sequence ID" value="NZ_KY913897.1"/>
</dbReference>
<proteinExistence type="predicted"/>
<name>A0A1Z3MLZ5_KLEOX</name>
<dbReference type="EMBL" id="KY913897">
    <property type="protein sequence ID" value="ASD48721.1"/>
    <property type="molecule type" value="Genomic_DNA"/>
</dbReference>
<reference evidence="1" key="1">
    <citation type="submission" date="2017-04" db="EMBL/GenBank/DDBJ databases">
        <title>First report of Klebsiella oxytoca strain simultaneously producing NDM-1, IMP-4 and KPC-2 carbapenemases.</title>
        <authorList>
            <person name="Wang J."/>
            <person name="Li J."/>
            <person name="Yuan M."/>
            <person name="Jia Y."/>
            <person name="Zhu X."/>
            <person name="Bai L."/>
            <person name="Bai X."/>
            <person name="Fanning S."/>
        </authorList>
    </citation>
    <scope>NUCLEOTIDE SEQUENCE</scope>
    <source>
        <strain evidence="1">PKOX3</strain>
        <plasmid evidence="1">p1</plasmid>
    </source>
</reference>
<protein>
    <submittedName>
        <fullName evidence="1">Uncharacterized protein</fullName>
    </submittedName>
</protein>
<keyword evidence="1" id="KW-0614">Plasmid</keyword>
<dbReference type="AlphaFoldDB" id="A0A1Z3MLZ5"/>
<evidence type="ECO:0000313" key="1">
    <source>
        <dbReference type="EMBL" id="ASD48721.1"/>
    </source>
</evidence>